<evidence type="ECO:0000256" key="2">
    <source>
        <dbReference type="ARBA" id="ARBA00022759"/>
    </source>
</evidence>
<dbReference type="InterPro" id="IPR016191">
    <property type="entry name" value="Ribonuclease/ribotoxin"/>
</dbReference>
<evidence type="ECO:0000256" key="5">
    <source>
        <dbReference type="ARBA" id="ARBA00023239"/>
    </source>
</evidence>
<dbReference type="InterPro" id="IPR000026">
    <property type="entry name" value="N1-like"/>
</dbReference>
<dbReference type="RefSeq" id="XP_007693007.1">
    <property type="nucleotide sequence ID" value="XM_007694817.1"/>
</dbReference>
<keyword evidence="5" id="KW-0456">Lyase</keyword>
<dbReference type="OrthoDB" id="5425539at2759"/>
<feature type="signal peptide" evidence="6">
    <location>
        <begin position="1"/>
        <end position="18"/>
    </location>
</feature>
<dbReference type="GO" id="GO:0046589">
    <property type="term" value="F:ribonuclease T1 activity"/>
    <property type="evidence" value="ECO:0007669"/>
    <property type="project" value="UniProtKB-EC"/>
</dbReference>
<dbReference type="Proteomes" id="UP000054032">
    <property type="component" value="Unassembled WGS sequence"/>
</dbReference>
<dbReference type="PANTHER" id="PTHR42104">
    <property type="entry name" value="EXTRACELLULAR GUANYL-SPECIFIC RIBONUCLEASE RNTA (AFU_ORTHOLOGUE AFUA_4G03230)"/>
    <property type="match status" value="1"/>
</dbReference>
<dbReference type="Gene3D" id="3.10.450.30">
    <property type="entry name" value="Microbial ribonucleases"/>
    <property type="match status" value="1"/>
</dbReference>
<dbReference type="KEGG" id="bor:COCMIDRAFT_41203"/>
<name>W6Z9U6_COCMI</name>
<organism evidence="7 8">
    <name type="scientific">Bipolaris oryzae ATCC 44560</name>
    <dbReference type="NCBI Taxonomy" id="930090"/>
    <lineage>
        <taxon>Eukaryota</taxon>
        <taxon>Fungi</taxon>
        <taxon>Dikarya</taxon>
        <taxon>Ascomycota</taxon>
        <taxon>Pezizomycotina</taxon>
        <taxon>Dothideomycetes</taxon>
        <taxon>Pleosporomycetidae</taxon>
        <taxon>Pleosporales</taxon>
        <taxon>Pleosporineae</taxon>
        <taxon>Pleosporaceae</taxon>
        <taxon>Bipolaris</taxon>
    </lineage>
</organism>
<keyword evidence="1" id="KW-0540">Nuclease</keyword>
<evidence type="ECO:0000256" key="4">
    <source>
        <dbReference type="ARBA" id="ARBA00023157"/>
    </source>
</evidence>
<dbReference type="EMBL" id="KI964162">
    <property type="protein sequence ID" value="EUC40481.1"/>
    <property type="molecule type" value="Genomic_DNA"/>
</dbReference>
<proteinExistence type="predicted"/>
<keyword evidence="2" id="KW-0255">Endonuclease</keyword>
<evidence type="ECO:0000256" key="6">
    <source>
        <dbReference type="SAM" id="SignalP"/>
    </source>
</evidence>
<keyword evidence="4" id="KW-1015">Disulfide bond</keyword>
<dbReference type="GO" id="GO:0016787">
    <property type="term" value="F:hydrolase activity"/>
    <property type="evidence" value="ECO:0007669"/>
    <property type="project" value="UniProtKB-KW"/>
</dbReference>
<dbReference type="PANTHER" id="PTHR42104:SF2">
    <property type="entry name" value="GUANYL-SPECIFIC RIBONUCLEASE, PUTATIVE (AFU_ORTHOLOGUE AFUA_4G01200)-RELATED"/>
    <property type="match status" value="1"/>
</dbReference>
<sequence length="123" mass="13134">MFSKALLNVSFLAGLAFATPTPSSTLEKRGVTCGGVVYSDSQLEACRYPHFFGNREKLNFGSYTGSLYEYPLILGTKAYNGGPPGPDRCVAAFDATTGNCDLLSAMTHTGAPANNRNTFFLCT</sequence>
<keyword evidence="3" id="KW-0378">Hydrolase</keyword>
<dbReference type="eggNOG" id="ENOG502TE2P">
    <property type="taxonomic scope" value="Eukaryota"/>
</dbReference>
<keyword evidence="6" id="KW-0732">Signal</keyword>
<accession>W6Z9U6</accession>
<reference evidence="7 8" key="1">
    <citation type="journal article" date="2013" name="PLoS Genet.">
        <title>Comparative genome structure, secondary metabolite, and effector coding capacity across Cochliobolus pathogens.</title>
        <authorList>
            <person name="Condon B.J."/>
            <person name="Leng Y."/>
            <person name="Wu D."/>
            <person name="Bushley K.E."/>
            <person name="Ohm R.A."/>
            <person name="Otillar R."/>
            <person name="Martin J."/>
            <person name="Schackwitz W."/>
            <person name="Grimwood J."/>
            <person name="MohdZainudin N."/>
            <person name="Xue C."/>
            <person name="Wang R."/>
            <person name="Manning V.A."/>
            <person name="Dhillon B."/>
            <person name="Tu Z.J."/>
            <person name="Steffenson B.J."/>
            <person name="Salamov A."/>
            <person name="Sun H."/>
            <person name="Lowry S."/>
            <person name="LaButti K."/>
            <person name="Han J."/>
            <person name="Copeland A."/>
            <person name="Lindquist E."/>
            <person name="Barry K."/>
            <person name="Schmutz J."/>
            <person name="Baker S.E."/>
            <person name="Ciuffetti L.M."/>
            <person name="Grigoriev I.V."/>
            <person name="Zhong S."/>
            <person name="Turgeon B.G."/>
        </authorList>
    </citation>
    <scope>NUCLEOTIDE SEQUENCE [LARGE SCALE GENOMIC DNA]</scope>
    <source>
        <strain evidence="7 8">ATCC 44560</strain>
    </source>
</reference>
<dbReference type="AlphaFoldDB" id="W6Z9U6"/>
<evidence type="ECO:0000256" key="1">
    <source>
        <dbReference type="ARBA" id="ARBA00022722"/>
    </source>
</evidence>
<feature type="chain" id="PRO_5004886618" evidence="6">
    <location>
        <begin position="19"/>
        <end position="123"/>
    </location>
</feature>
<gene>
    <name evidence="7" type="ORF">COCMIDRAFT_41203</name>
</gene>
<evidence type="ECO:0000313" key="7">
    <source>
        <dbReference type="EMBL" id="EUC40481.1"/>
    </source>
</evidence>
<dbReference type="SUPFAM" id="SSF53933">
    <property type="entry name" value="Microbial ribonucleases"/>
    <property type="match status" value="1"/>
</dbReference>
<keyword evidence="8" id="KW-1185">Reference proteome</keyword>
<protein>
    <submittedName>
        <fullName evidence="7">Uncharacterized protein</fullName>
    </submittedName>
</protein>
<dbReference type="Pfam" id="PF00545">
    <property type="entry name" value="Ribonuclease"/>
    <property type="match status" value="1"/>
</dbReference>
<dbReference type="GeneID" id="19124018"/>
<dbReference type="HOGENOM" id="CLU_111658_4_0_1"/>
<evidence type="ECO:0000313" key="8">
    <source>
        <dbReference type="Proteomes" id="UP000054032"/>
    </source>
</evidence>
<evidence type="ECO:0000256" key="3">
    <source>
        <dbReference type="ARBA" id="ARBA00022801"/>
    </source>
</evidence>
<dbReference type="GO" id="GO:0003723">
    <property type="term" value="F:RNA binding"/>
    <property type="evidence" value="ECO:0007669"/>
    <property type="project" value="InterPro"/>
</dbReference>